<dbReference type="Pfam" id="PF12776">
    <property type="entry name" value="Myb_DNA-bind_3"/>
    <property type="match status" value="1"/>
</dbReference>
<dbReference type="InterPro" id="IPR024752">
    <property type="entry name" value="Myb/SANT-like_dom"/>
</dbReference>
<dbReference type="PANTHER" id="PTHR46929">
    <property type="entry name" value="EXPRESSED PROTEIN"/>
    <property type="match status" value="1"/>
</dbReference>
<dbReference type="PANTHER" id="PTHR46929:SF3">
    <property type="entry name" value="MYB_SANT-LIKE DOMAIN-CONTAINING PROTEIN"/>
    <property type="match status" value="1"/>
</dbReference>
<comment type="caution">
    <text evidence="3">The sequence shown here is derived from an EMBL/GenBank/DDBJ whole genome shotgun (WGS) entry which is preliminary data.</text>
</comment>
<protein>
    <recommendedName>
        <fullName evidence="2">Myb/SANT-like domain-containing protein</fullName>
    </recommendedName>
</protein>
<dbReference type="EMBL" id="JADFTS010000005">
    <property type="protein sequence ID" value="KAF9604570.1"/>
    <property type="molecule type" value="Genomic_DNA"/>
</dbReference>
<dbReference type="AlphaFoldDB" id="A0A835LR99"/>
<evidence type="ECO:0000259" key="2">
    <source>
        <dbReference type="Pfam" id="PF12776"/>
    </source>
</evidence>
<dbReference type="OrthoDB" id="640899at2759"/>
<proteinExistence type="predicted"/>
<feature type="compositionally biased region" description="Basic and acidic residues" evidence="1">
    <location>
        <begin position="172"/>
        <end position="194"/>
    </location>
</feature>
<gene>
    <name evidence="3" type="ORF">IFM89_008014</name>
</gene>
<feature type="region of interest" description="Disordered" evidence="1">
    <location>
        <begin position="148"/>
        <end position="203"/>
    </location>
</feature>
<sequence>MENNQSLEQPKSTKAKGNYVVWTIEMDRVLTETFLDQVQKGNKSEQGWKSVVWTVAVDAIKEKCGKAVTKDNVQARLKAWTKNFNIVTELRDQSEFRWDDNRKMIVVFFLKYWLNNLQSHPDAKGFRYKPLTNYDELATIVGKNNAKGVGANTGGELDKAREEVENNGNNENDGHEDINGENEGSDKQLKRGSNEKQSANKKVRTSDAIAAVVTFMTDTLKSMVETNSRARLPIVDVNKLCQEVNKVPDFDRSLTLRVVDLLAADKTKEHIFYGLPDDFKKEWLVMHLNV</sequence>
<dbReference type="Proteomes" id="UP000631114">
    <property type="component" value="Unassembled WGS sequence"/>
</dbReference>
<accession>A0A835LR99</accession>
<keyword evidence="4" id="KW-1185">Reference proteome</keyword>
<evidence type="ECO:0000313" key="4">
    <source>
        <dbReference type="Proteomes" id="UP000631114"/>
    </source>
</evidence>
<evidence type="ECO:0000256" key="1">
    <source>
        <dbReference type="SAM" id="MobiDB-lite"/>
    </source>
</evidence>
<name>A0A835LR99_9MAGN</name>
<evidence type="ECO:0000313" key="3">
    <source>
        <dbReference type="EMBL" id="KAF9604570.1"/>
    </source>
</evidence>
<feature type="domain" description="Myb/SANT-like" evidence="2">
    <location>
        <begin position="22"/>
        <end position="106"/>
    </location>
</feature>
<reference evidence="3 4" key="1">
    <citation type="submission" date="2020-10" db="EMBL/GenBank/DDBJ databases">
        <title>The Coptis chinensis genome and diversification of protoberbering-type alkaloids.</title>
        <authorList>
            <person name="Wang B."/>
            <person name="Shu S."/>
            <person name="Song C."/>
            <person name="Liu Y."/>
        </authorList>
    </citation>
    <scope>NUCLEOTIDE SEQUENCE [LARGE SCALE GENOMIC DNA]</scope>
    <source>
        <strain evidence="3">HL-2020</strain>
        <tissue evidence="3">Leaf</tissue>
    </source>
</reference>
<organism evidence="3 4">
    <name type="scientific">Coptis chinensis</name>
    <dbReference type="NCBI Taxonomy" id="261450"/>
    <lineage>
        <taxon>Eukaryota</taxon>
        <taxon>Viridiplantae</taxon>
        <taxon>Streptophyta</taxon>
        <taxon>Embryophyta</taxon>
        <taxon>Tracheophyta</taxon>
        <taxon>Spermatophyta</taxon>
        <taxon>Magnoliopsida</taxon>
        <taxon>Ranunculales</taxon>
        <taxon>Ranunculaceae</taxon>
        <taxon>Coptidoideae</taxon>
        <taxon>Coptis</taxon>
    </lineage>
</organism>